<dbReference type="EMBL" id="CSAE01000033">
    <property type="protein sequence ID" value="COV11055.1"/>
    <property type="molecule type" value="Genomic_DNA"/>
</dbReference>
<evidence type="ECO:0000313" key="1">
    <source>
        <dbReference type="EMBL" id="COV11055.1"/>
    </source>
</evidence>
<dbReference type="AlphaFoldDB" id="A0A0U0QLZ1"/>
<dbReference type="Proteomes" id="UP000038802">
    <property type="component" value="Unassembled WGS sequence"/>
</dbReference>
<proteinExistence type="predicted"/>
<name>A0A0U0QLZ1_MYCTX</name>
<protein>
    <submittedName>
        <fullName evidence="1">Uncharacterized protein</fullName>
    </submittedName>
</protein>
<organism evidence="1 2">
    <name type="scientific">Mycobacterium tuberculosis</name>
    <dbReference type="NCBI Taxonomy" id="1773"/>
    <lineage>
        <taxon>Bacteria</taxon>
        <taxon>Bacillati</taxon>
        <taxon>Actinomycetota</taxon>
        <taxon>Actinomycetes</taxon>
        <taxon>Mycobacteriales</taxon>
        <taxon>Mycobacteriaceae</taxon>
        <taxon>Mycobacterium</taxon>
        <taxon>Mycobacterium tuberculosis complex</taxon>
    </lineage>
</organism>
<sequence length="89" mass="8942">MRTPVAGSLAKSRNTCNDCSIHPRTLATGSFGRGPQTAPATADVVCCGNAAAHTRTGHPASARHMADVSPLTPAPITMTCCSPIATAGP</sequence>
<gene>
    <name evidence="1" type="ORF">ERS007703_00552</name>
</gene>
<reference evidence="2" key="1">
    <citation type="submission" date="2015-03" db="EMBL/GenBank/DDBJ databases">
        <authorList>
            <consortium name="Pathogen Informatics"/>
        </authorList>
    </citation>
    <scope>NUCLEOTIDE SEQUENCE [LARGE SCALE GENOMIC DNA]</scope>
    <source>
        <strain evidence="2">K00500041</strain>
    </source>
</reference>
<evidence type="ECO:0000313" key="2">
    <source>
        <dbReference type="Proteomes" id="UP000038802"/>
    </source>
</evidence>
<accession>A0A0U0QLZ1</accession>